<dbReference type="GO" id="GO:0009820">
    <property type="term" value="P:alkaloid metabolic process"/>
    <property type="evidence" value="ECO:0007669"/>
    <property type="project" value="UniProtKB-KW"/>
</dbReference>
<evidence type="ECO:0000313" key="4">
    <source>
        <dbReference type="EMBL" id="RWR89694.1"/>
    </source>
</evidence>
<dbReference type="GO" id="GO:0010427">
    <property type="term" value="F:abscisic acid binding"/>
    <property type="evidence" value="ECO:0007669"/>
    <property type="project" value="TreeGrafter"/>
</dbReference>
<sequence>MKGQLSHESEIDVPAGVVWETYGTLEVSKQIAKLLPNLVQNIQVLEGDGGVGTVLAITLVPNVAGFSGYKEKFTKVDNEKHVKEVEMVEGGFLDMGFLLYRIRLEILERDGDSSIIRSTVEYEIAEESAAYASLITTDMLAIIAEVVGKHIAEEYKAKNNNNNKKMIKGQLSHELEVSVPAAVVWETYGTLQLDKLIVKLLPNVARDLQVMEGNGGVGTLVSLKVYKSKITKIDNENRVREVELVEREYLGVGFLIYRVRFKILEKDDDSSIIQSTIEYELAEESVIYASLVSINSLATIAEVVGKHLTEEYKAKLKA</sequence>
<dbReference type="InterPro" id="IPR050279">
    <property type="entry name" value="Plant_def-hormone_signal"/>
</dbReference>
<comment type="similarity">
    <text evidence="1">Belongs to the BetVI family.</text>
</comment>
<dbReference type="Proteomes" id="UP000283530">
    <property type="component" value="Unassembled WGS sequence"/>
</dbReference>
<dbReference type="Pfam" id="PF00407">
    <property type="entry name" value="Bet_v_1"/>
    <property type="match status" value="2"/>
</dbReference>
<dbReference type="GO" id="GO:0005634">
    <property type="term" value="C:nucleus"/>
    <property type="evidence" value="ECO:0007669"/>
    <property type="project" value="TreeGrafter"/>
</dbReference>
<dbReference type="InterPro" id="IPR023393">
    <property type="entry name" value="START-like_dom_sf"/>
</dbReference>
<evidence type="ECO:0000313" key="5">
    <source>
        <dbReference type="Proteomes" id="UP000283530"/>
    </source>
</evidence>
<dbReference type="PANTHER" id="PTHR31213:SF19">
    <property type="entry name" value="BET V I_MAJOR LATEX PROTEIN DOMAIN-CONTAINING PROTEIN"/>
    <property type="match status" value="1"/>
</dbReference>
<feature type="domain" description="Bet v I/Major latex protein" evidence="3">
    <location>
        <begin position="166"/>
        <end position="286"/>
    </location>
</feature>
<dbReference type="PANTHER" id="PTHR31213">
    <property type="entry name" value="OS08G0374000 PROTEIN-RELATED"/>
    <property type="match status" value="1"/>
</dbReference>
<protein>
    <submittedName>
        <fullName evidence="4">S-norcoclaurine synthase 2</fullName>
    </submittedName>
</protein>
<dbReference type="SUPFAM" id="SSF55961">
    <property type="entry name" value="Bet v1-like"/>
    <property type="match status" value="2"/>
</dbReference>
<dbReference type="Gene3D" id="3.30.530.20">
    <property type="match status" value="2"/>
</dbReference>
<dbReference type="CDD" id="cd07816">
    <property type="entry name" value="Bet_v1-like"/>
    <property type="match status" value="1"/>
</dbReference>
<dbReference type="GO" id="GO:0005737">
    <property type="term" value="C:cytoplasm"/>
    <property type="evidence" value="ECO:0007669"/>
    <property type="project" value="TreeGrafter"/>
</dbReference>
<keyword evidence="5" id="KW-1185">Reference proteome</keyword>
<dbReference type="GO" id="GO:0009738">
    <property type="term" value="P:abscisic acid-activated signaling pathway"/>
    <property type="evidence" value="ECO:0007669"/>
    <property type="project" value="TreeGrafter"/>
</dbReference>
<dbReference type="GO" id="GO:0004864">
    <property type="term" value="F:protein phosphatase inhibitor activity"/>
    <property type="evidence" value="ECO:0007669"/>
    <property type="project" value="TreeGrafter"/>
</dbReference>
<keyword evidence="2" id="KW-0017">Alkaloid metabolism</keyword>
<gene>
    <name evidence="4" type="ORF">CKAN_01875900</name>
</gene>
<dbReference type="GO" id="GO:0038023">
    <property type="term" value="F:signaling receptor activity"/>
    <property type="evidence" value="ECO:0007669"/>
    <property type="project" value="TreeGrafter"/>
</dbReference>
<accession>A0A3S3NZA4</accession>
<dbReference type="EMBL" id="QPKB01000007">
    <property type="protein sequence ID" value="RWR89694.1"/>
    <property type="molecule type" value="Genomic_DNA"/>
</dbReference>
<feature type="domain" description="Bet v I/Major latex protein" evidence="3">
    <location>
        <begin position="2"/>
        <end position="131"/>
    </location>
</feature>
<reference evidence="4 5" key="1">
    <citation type="journal article" date="2019" name="Nat. Plants">
        <title>Stout camphor tree genome fills gaps in understanding of flowering plant genome evolution.</title>
        <authorList>
            <person name="Chaw S.M."/>
            <person name="Liu Y.C."/>
            <person name="Wu Y.W."/>
            <person name="Wang H.Y."/>
            <person name="Lin C.I."/>
            <person name="Wu C.S."/>
            <person name="Ke H.M."/>
            <person name="Chang L.Y."/>
            <person name="Hsu C.Y."/>
            <person name="Yang H.T."/>
            <person name="Sudianto E."/>
            <person name="Hsu M.H."/>
            <person name="Wu K.P."/>
            <person name="Wang L.N."/>
            <person name="Leebens-Mack J.H."/>
            <person name="Tsai I.J."/>
        </authorList>
    </citation>
    <scope>NUCLEOTIDE SEQUENCE [LARGE SCALE GENOMIC DNA]</scope>
    <source>
        <strain evidence="5">cv. Chaw 1501</strain>
        <tissue evidence="4">Young leaves</tissue>
    </source>
</reference>
<dbReference type="InterPro" id="IPR000916">
    <property type="entry name" value="Bet_v_I/MLP"/>
</dbReference>
<dbReference type="OrthoDB" id="1879545at2759"/>
<evidence type="ECO:0000256" key="1">
    <source>
        <dbReference type="ARBA" id="ARBA00009744"/>
    </source>
</evidence>
<evidence type="ECO:0000259" key="3">
    <source>
        <dbReference type="Pfam" id="PF00407"/>
    </source>
</evidence>
<evidence type="ECO:0000256" key="2">
    <source>
        <dbReference type="ARBA" id="ARBA00022589"/>
    </source>
</evidence>
<proteinExistence type="inferred from homology"/>
<comment type="caution">
    <text evidence="4">The sequence shown here is derived from an EMBL/GenBank/DDBJ whole genome shotgun (WGS) entry which is preliminary data.</text>
</comment>
<organism evidence="4 5">
    <name type="scientific">Cinnamomum micranthum f. kanehirae</name>
    <dbReference type="NCBI Taxonomy" id="337451"/>
    <lineage>
        <taxon>Eukaryota</taxon>
        <taxon>Viridiplantae</taxon>
        <taxon>Streptophyta</taxon>
        <taxon>Embryophyta</taxon>
        <taxon>Tracheophyta</taxon>
        <taxon>Spermatophyta</taxon>
        <taxon>Magnoliopsida</taxon>
        <taxon>Magnoliidae</taxon>
        <taxon>Laurales</taxon>
        <taxon>Lauraceae</taxon>
        <taxon>Cinnamomum</taxon>
    </lineage>
</organism>
<dbReference type="GO" id="GO:0006952">
    <property type="term" value="P:defense response"/>
    <property type="evidence" value="ECO:0007669"/>
    <property type="project" value="InterPro"/>
</dbReference>
<dbReference type="AlphaFoldDB" id="A0A3S3NZA4"/>
<name>A0A3S3NZA4_9MAGN</name>